<dbReference type="InterPro" id="IPR000994">
    <property type="entry name" value="Pept_M24"/>
</dbReference>
<dbReference type="PANTHER" id="PTHR46112:SF2">
    <property type="entry name" value="XAA-PRO AMINOPEPTIDASE P-RELATED"/>
    <property type="match status" value="1"/>
</dbReference>
<dbReference type="InterPro" id="IPR050659">
    <property type="entry name" value="Peptidase_M24B"/>
</dbReference>
<evidence type="ECO:0000313" key="4">
    <source>
        <dbReference type="Proteomes" id="UP000463224"/>
    </source>
</evidence>
<dbReference type="RefSeq" id="WP_156711836.1">
    <property type="nucleotide sequence ID" value="NZ_WPHG01000001.1"/>
</dbReference>
<proteinExistence type="predicted"/>
<feature type="domain" description="Peptidase M24" evidence="1">
    <location>
        <begin position="170"/>
        <end position="366"/>
    </location>
</feature>
<dbReference type="AlphaFoldDB" id="A0A844QFU3"/>
<sequence length="385" mass="43326">MSTIPSDEYTNRVARARALMREHGMDGLIVTDPVHYGYFTAHKVPGWMKSRPAILVLPLEGEPALITWSGPEMFSRLYHMPFPSWVEDRRIYPEVPFTTAPRVDWGIADIVRERGLAGGQLGIELGRETWLGISLVDYELLREQLPQARFVDSGPVLWGCRLIKSEWEIDCMREACAIGGRAWQRVFEALRPGISVPEVQRQVLAFYAEEGADLSSEPPMVFGATGAGRTFQKGDILYIDGGCSFAGYKMDITRRAVFGKPSARQLAEHDGMWNLLNEIIERMVPGMPVRELFEFSQTRLAARPQWRNYSDHPAKRIGHGIGLENEPPSISGTDMTVLAENMVLTPEPKIESEDGLVNPEEQVVVRAAGPEIMSDIPHWRLFEVH</sequence>
<dbReference type="Pfam" id="PF01321">
    <property type="entry name" value="Creatinase_N"/>
    <property type="match status" value="1"/>
</dbReference>
<dbReference type="PANTHER" id="PTHR46112">
    <property type="entry name" value="AMINOPEPTIDASE"/>
    <property type="match status" value="1"/>
</dbReference>
<accession>A0A844QFU3</accession>
<dbReference type="InterPro" id="IPR029149">
    <property type="entry name" value="Creatin/AminoP/Spt16_N"/>
</dbReference>
<name>A0A844QFU3_9HYPH</name>
<organism evidence="3 4">
    <name type="scientific">Nitratireductor arenosus</name>
    <dbReference type="NCBI Taxonomy" id="2682096"/>
    <lineage>
        <taxon>Bacteria</taxon>
        <taxon>Pseudomonadati</taxon>
        <taxon>Pseudomonadota</taxon>
        <taxon>Alphaproteobacteria</taxon>
        <taxon>Hyphomicrobiales</taxon>
        <taxon>Phyllobacteriaceae</taxon>
        <taxon>Nitratireductor</taxon>
    </lineage>
</organism>
<dbReference type="EMBL" id="WPHG01000001">
    <property type="protein sequence ID" value="MVA96948.1"/>
    <property type="molecule type" value="Genomic_DNA"/>
</dbReference>
<reference evidence="3 4" key="1">
    <citation type="submission" date="2019-12" db="EMBL/GenBank/DDBJ databases">
        <title>Nitratireductor arenosus sp. nov., Isolated from sea sand, Jeju island, South Korea.</title>
        <authorList>
            <person name="Kim W."/>
        </authorList>
    </citation>
    <scope>NUCLEOTIDE SEQUENCE [LARGE SCALE GENOMIC DNA]</scope>
    <source>
        <strain evidence="3 4">CAU 1489</strain>
    </source>
</reference>
<evidence type="ECO:0000313" key="3">
    <source>
        <dbReference type="EMBL" id="MVA96948.1"/>
    </source>
</evidence>
<dbReference type="Gene3D" id="3.90.230.10">
    <property type="entry name" value="Creatinase/methionine aminopeptidase superfamily"/>
    <property type="match status" value="1"/>
</dbReference>
<comment type="caution">
    <text evidence="3">The sequence shown here is derived from an EMBL/GenBank/DDBJ whole genome shotgun (WGS) entry which is preliminary data.</text>
</comment>
<dbReference type="SUPFAM" id="SSF53092">
    <property type="entry name" value="Creatinase/prolidase N-terminal domain"/>
    <property type="match status" value="1"/>
</dbReference>
<feature type="domain" description="Creatinase N-terminal" evidence="2">
    <location>
        <begin position="12"/>
        <end position="163"/>
    </location>
</feature>
<dbReference type="InterPro" id="IPR000587">
    <property type="entry name" value="Creatinase_N"/>
</dbReference>
<evidence type="ECO:0000259" key="2">
    <source>
        <dbReference type="Pfam" id="PF01321"/>
    </source>
</evidence>
<dbReference type="InterPro" id="IPR036005">
    <property type="entry name" value="Creatinase/aminopeptidase-like"/>
</dbReference>
<dbReference type="Pfam" id="PF00557">
    <property type="entry name" value="Peptidase_M24"/>
    <property type="match status" value="1"/>
</dbReference>
<evidence type="ECO:0000259" key="1">
    <source>
        <dbReference type="Pfam" id="PF00557"/>
    </source>
</evidence>
<dbReference type="Gene3D" id="3.40.350.10">
    <property type="entry name" value="Creatinase/prolidase N-terminal domain"/>
    <property type="match status" value="1"/>
</dbReference>
<dbReference type="SUPFAM" id="SSF55920">
    <property type="entry name" value="Creatinase/aminopeptidase"/>
    <property type="match status" value="1"/>
</dbReference>
<protein>
    <submittedName>
        <fullName evidence="3">M24 family metallopeptidase</fullName>
    </submittedName>
</protein>
<dbReference type="Proteomes" id="UP000463224">
    <property type="component" value="Unassembled WGS sequence"/>
</dbReference>
<keyword evidence="4" id="KW-1185">Reference proteome</keyword>
<dbReference type="CDD" id="cd01066">
    <property type="entry name" value="APP_MetAP"/>
    <property type="match status" value="1"/>
</dbReference>
<gene>
    <name evidence="3" type="ORF">GN330_06745</name>
</gene>